<evidence type="ECO:0000256" key="6">
    <source>
        <dbReference type="ARBA" id="ARBA00022505"/>
    </source>
</evidence>
<gene>
    <name evidence="15" type="ORF">FCC1311_079262</name>
</gene>
<evidence type="ECO:0000256" key="5">
    <source>
        <dbReference type="ARBA" id="ARBA00011738"/>
    </source>
</evidence>
<dbReference type="EMBL" id="BEYU01000104">
    <property type="protein sequence ID" value="GBG31701.1"/>
    <property type="molecule type" value="Genomic_DNA"/>
</dbReference>
<dbReference type="SUPFAM" id="SSF55856">
    <property type="entry name" value="Cytochrome b5-like heme/steroid binding domain"/>
    <property type="match status" value="1"/>
</dbReference>
<dbReference type="InterPro" id="IPR000572">
    <property type="entry name" value="OxRdtase_Mopterin-bd_dom"/>
</dbReference>
<evidence type="ECO:0000313" key="16">
    <source>
        <dbReference type="Proteomes" id="UP000241890"/>
    </source>
</evidence>
<dbReference type="PANTHER" id="PTHR19372:SF7">
    <property type="entry name" value="SULFITE OXIDASE, MITOCHONDRIAL"/>
    <property type="match status" value="1"/>
</dbReference>
<feature type="domain" description="FAD-binding FR-type" evidence="14">
    <location>
        <begin position="614"/>
        <end position="734"/>
    </location>
</feature>
<feature type="region of interest" description="Disordered" evidence="12">
    <location>
        <begin position="461"/>
        <end position="495"/>
    </location>
</feature>
<dbReference type="InterPro" id="IPR005066">
    <property type="entry name" value="MoCF_OxRdtse_dimer"/>
</dbReference>
<dbReference type="GO" id="GO:0043546">
    <property type="term" value="F:molybdopterin cofactor binding"/>
    <property type="evidence" value="ECO:0007669"/>
    <property type="project" value="InterPro"/>
</dbReference>
<evidence type="ECO:0000256" key="7">
    <source>
        <dbReference type="ARBA" id="ARBA00022617"/>
    </source>
</evidence>
<organism evidence="15 16">
    <name type="scientific">Hondaea fermentalgiana</name>
    <dbReference type="NCBI Taxonomy" id="2315210"/>
    <lineage>
        <taxon>Eukaryota</taxon>
        <taxon>Sar</taxon>
        <taxon>Stramenopiles</taxon>
        <taxon>Bigyra</taxon>
        <taxon>Labyrinthulomycetes</taxon>
        <taxon>Thraustochytrida</taxon>
        <taxon>Thraustochytriidae</taxon>
        <taxon>Hondaea</taxon>
    </lineage>
</organism>
<evidence type="ECO:0000256" key="11">
    <source>
        <dbReference type="ARBA" id="ARBA00023063"/>
    </source>
</evidence>
<keyword evidence="8" id="KW-0479">Metal-binding</keyword>
<dbReference type="InterPro" id="IPR008335">
    <property type="entry name" value="Mopterin_OxRdtase_euk"/>
</dbReference>
<dbReference type="Pfam" id="PF03404">
    <property type="entry name" value="Mo-co_dimer"/>
    <property type="match status" value="1"/>
</dbReference>
<dbReference type="Gene3D" id="3.90.420.10">
    <property type="entry name" value="Oxidoreductase, molybdopterin-binding domain"/>
    <property type="match status" value="1"/>
</dbReference>
<keyword evidence="6" id="KW-0500">Molybdenum</keyword>
<comment type="function">
    <text evidence="3">Nitrate reductase is a key enzyme involved in the first step of nitrate assimilation in plants, fungi and bacteria.</text>
</comment>
<dbReference type="SMART" id="SM01117">
    <property type="entry name" value="Cyt-b5"/>
    <property type="match status" value="1"/>
</dbReference>
<keyword evidence="7" id="KW-0349">Heme</keyword>
<evidence type="ECO:0000256" key="10">
    <source>
        <dbReference type="ARBA" id="ARBA00023004"/>
    </source>
</evidence>
<dbReference type="PROSITE" id="PS50255">
    <property type="entry name" value="CYTOCHROME_B5_2"/>
    <property type="match status" value="1"/>
</dbReference>
<dbReference type="CDD" id="cd06183">
    <property type="entry name" value="cyt_b5_reduct_like"/>
    <property type="match status" value="1"/>
</dbReference>
<comment type="cofactor">
    <cofactor evidence="1">
        <name>Mo-molybdopterin</name>
        <dbReference type="ChEBI" id="CHEBI:71302"/>
    </cofactor>
</comment>
<dbReference type="InterPro" id="IPR001199">
    <property type="entry name" value="Cyt_B5-like_heme/steroid-bd"/>
</dbReference>
<dbReference type="InterPro" id="IPR017938">
    <property type="entry name" value="Riboflavin_synthase-like_b-brl"/>
</dbReference>
<dbReference type="InterPro" id="IPR001433">
    <property type="entry name" value="OxRdtase_FAD/NAD-bd"/>
</dbReference>
<evidence type="ECO:0000256" key="2">
    <source>
        <dbReference type="ARBA" id="ARBA00001971"/>
    </source>
</evidence>
<keyword evidence="9" id="KW-0560">Oxidoreductase</keyword>
<dbReference type="PROSITE" id="PS00191">
    <property type="entry name" value="CYTOCHROME_B5_1"/>
    <property type="match status" value="1"/>
</dbReference>
<protein>
    <submittedName>
        <fullName evidence="15">Nitrate reductase NADH</fullName>
    </submittedName>
</protein>
<dbReference type="Gene3D" id="3.40.50.80">
    <property type="entry name" value="Nucleotide-binding domain of ferredoxin-NADP reductase (FNR) module"/>
    <property type="match status" value="1"/>
</dbReference>
<dbReference type="PRINTS" id="PR00406">
    <property type="entry name" value="CYTB5RDTASE"/>
</dbReference>
<dbReference type="InterPro" id="IPR036400">
    <property type="entry name" value="Cyt_B5-like_heme/steroid_sf"/>
</dbReference>
<dbReference type="Gene3D" id="2.40.30.10">
    <property type="entry name" value="Translation factors"/>
    <property type="match status" value="1"/>
</dbReference>
<dbReference type="SUPFAM" id="SSF56524">
    <property type="entry name" value="Oxidoreductase molybdopterin-binding domain"/>
    <property type="match status" value="1"/>
</dbReference>
<dbReference type="Pfam" id="PF00174">
    <property type="entry name" value="Oxidored_molyb"/>
    <property type="match status" value="1"/>
</dbReference>
<dbReference type="SUPFAM" id="SSF52343">
    <property type="entry name" value="Ferredoxin reductase-like, C-terminal NADP-linked domain"/>
    <property type="match status" value="1"/>
</dbReference>
<dbReference type="PANTHER" id="PTHR19372">
    <property type="entry name" value="SULFITE REDUCTASE"/>
    <property type="match status" value="1"/>
</dbReference>
<dbReference type="Gene3D" id="3.10.120.10">
    <property type="entry name" value="Cytochrome b5-like heme/steroid binding domain"/>
    <property type="match status" value="1"/>
</dbReference>
<dbReference type="GO" id="GO:0030151">
    <property type="term" value="F:molybdenum ion binding"/>
    <property type="evidence" value="ECO:0007669"/>
    <property type="project" value="InterPro"/>
</dbReference>
<dbReference type="InterPro" id="IPR039261">
    <property type="entry name" value="FNR_nucleotide-bd"/>
</dbReference>
<evidence type="ECO:0000256" key="4">
    <source>
        <dbReference type="ARBA" id="ARBA00006253"/>
    </source>
</evidence>
<dbReference type="InParanoid" id="A0A2R5GTI5"/>
<feature type="domain" description="Cytochrome b5 heme-binding" evidence="13">
    <location>
        <begin position="508"/>
        <end position="583"/>
    </location>
</feature>
<dbReference type="InterPro" id="IPR014756">
    <property type="entry name" value="Ig_E-set"/>
</dbReference>
<comment type="cofactor">
    <cofactor evidence="2">
        <name>heme</name>
        <dbReference type="ChEBI" id="CHEBI:30413"/>
    </cofactor>
</comment>
<evidence type="ECO:0000256" key="1">
    <source>
        <dbReference type="ARBA" id="ARBA00001924"/>
    </source>
</evidence>
<comment type="similarity">
    <text evidence="4">Belongs to the nitrate reductase family.</text>
</comment>
<comment type="subunit">
    <text evidence="5">Homodimer.</text>
</comment>
<keyword evidence="11" id="KW-0534">Nitrate assimilation</keyword>
<dbReference type="SUPFAM" id="SSF81296">
    <property type="entry name" value="E set domains"/>
    <property type="match status" value="1"/>
</dbReference>
<dbReference type="InterPro" id="IPR022407">
    <property type="entry name" value="OxRdtase_Mopterin_BS"/>
</dbReference>
<dbReference type="GO" id="GO:0006790">
    <property type="term" value="P:sulfur compound metabolic process"/>
    <property type="evidence" value="ECO:0007669"/>
    <property type="project" value="TreeGrafter"/>
</dbReference>
<reference evidence="15 16" key="1">
    <citation type="submission" date="2017-12" db="EMBL/GenBank/DDBJ databases">
        <title>Sequencing, de novo assembly and annotation of complete genome of a new Thraustochytrid species, strain FCC1311.</title>
        <authorList>
            <person name="Sedici K."/>
            <person name="Godart F."/>
            <person name="Aiese Cigliano R."/>
            <person name="Sanseverino W."/>
            <person name="Barakat M."/>
            <person name="Ortet P."/>
            <person name="Marechal E."/>
            <person name="Cagnac O."/>
            <person name="Amato A."/>
        </authorList>
    </citation>
    <scope>NUCLEOTIDE SEQUENCE [LARGE SCALE GENOMIC DNA]</scope>
</reference>
<evidence type="ECO:0000256" key="12">
    <source>
        <dbReference type="SAM" id="MobiDB-lite"/>
    </source>
</evidence>
<dbReference type="Pfam" id="PF00173">
    <property type="entry name" value="Cyt-b5"/>
    <property type="match status" value="1"/>
</dbReference>
<evidence type="ECO:0000256" key="9">
    <source>
        <dbReference type="ARBA" id="ARBA00023002"/>
    </source>
</evidence>
<evidence type="ECO:0000313" key="15">
    <source>
        <dbReference type="EMBL" id="GBG31701.1"/>
    </source>
</evidence>
<dbReference type="GO" id="GO:0042128">
    <property type="term" value="P:nitrate assimilation"/>
    <property type="evidence" value="ECO:0007669"/>
    <property type="project" value="UniProtKB-KW"/>
</dbReference>
<dbReference type="AlphaFoldDB" id="A0A2R5GTI5"/>
<dbReference type="GO" id="GO:0008482">
    <property type="term" value="F:sulfite oxidase activity"/>
    <property type="evidence" value="ECO:0007669"/>
    <property type="project" value="TreeGrafter"/>
</dbReference>
<dbReference type="PROSITE" id="PS51384">
    <property type="entry name" value="FAD_FR"/>
    <property type="match status" value="1"/>
</dbReference>
<dbReference type="OrthoDB" id="432685at2759"/>
<dbReference type="GO" id="GO:0020037">
    <property type="term" value="F:heme binding"/>
    <property type="evidence" value="ECO:0007669"/>
    <property type="project" value="InterPro"/>
</dbReference>
<dbReference type="InterPro" id="IPR008333">
    <property type="entry name" value="Cbr1-like_FAD-bd_dom"/>
</dbReference>
<sequence>MKTRKLKYEVDESLYAEDVVPDPRDAKTPDAWVPRHPEMVRLTGIHPFNAEAPAQKLMEAGFITPTSIHYTRNHGPVPKLDWDSHKLEIVADEEDVARGFTNVSLSMDELIALPSVSVTATLTCAGNRRKEENLTDKTVGFSWNTGAVSTAQWRGVRMRDVLLKLCNLPWRSDEDEDEDDEYPLEERYLWMVGADDLPKGNYGTCIPLGLAMNLASDVILAFEVNGKPLPPDRGYPVRVVVPGWIGGRMVKWLKRLEVRKGESDSYYHYFDNRILPPGITKELADKEGWWMRKEYLFNELNINSAIVTPFHEDTMVLPKTQSENKPALTLKGYAYTGSGKRVTRVEVSFDYGHTWKLAELHVQERPSRYGMYWCWVHWSYEATAEELATPHRMMHCRAWDQSSNTQPNRLTWNVMGMGNNCIFGVRIDHRVRDDGSTELCFVHPTQEAGMSTVGWMTANHRPPAAVPPVRIPDAPGSDDTEGSSVSMGDDDEDPAQMDEEDLALLKSLPEFTLDEVARHDTEESAWIVVRDKVYDCTPFMEDHPGGPASILMAAGADATEDVEAIHSPKALGMLRDYLIGRLASAPLAKQLEQVSSEPAATPQQMQNQPWLQPKAWVDFEIVSKEDITSNTILLRFAPRHRDEKRERPLGLPVGMHVMIKSKMPDGSPVIRPYTPIVLAARSEERDEFTMLVKVYRANEHPKFPEGGKMSQVLDSLSEGSFVQVKGPCGHIQYPCAGQLRVGSKNIEIDNLGFMCGGTGITPAFRVIESGLANPDDKTVFWLIYANNSTADIALRAELDEMAAAHPDRLHVFYTVSNPPEDEVWKGGIGFINEDMVRANMPPAGARNFVGLCGPPPMIKFACIPSLEKIGYGTDRFDCF</sequence>
<dbReference type="Proteomes" id="UP000241890">
    <property type="component" value="Unassembled WGS sequence"/>
</dbReference>
<dbReference type="FunFam" id="3.90.420.10:FF:000003">
    <property type="entry name" value="Nitrate reductase"/>
    <property type="match status" value="1"/>
</dbReference>
<dbReference type="PRINTS" id="PR00363">
    <property type="entry name" value="CYTOCHROMEB5"/>
</dbReference>
<accession>A0A2R5GTI5</accession>
<dbReference type="Gene3D" id="2.60.40.650">
    <property type="match status" value="1"/>
</dbReference>
<evidence type="ECO:0000259" key="14">
    <source>
        <dbReference type="PROSITE" id="PS51384"/>
    </source>
</evidence>
<dbReference type="Pfam" id="PF00175">
    <property type="entry name" value="NAD_binding_1"/>
    <property type="match status" value="1"/>
</dbReference>
<dbReference type="InterPro" id="IPR017927">
    <property type="entry name" value="FAD-bd_FR_type"/>
</dbReference>
<proteinExistence type="inferred from homology"/>
<dbReference type="InterPro" id="IPR018506">
    <property type="entry name" value="Cyt_B5_heme-BS"/>
</dbReference>
<evidence type="ECO:0000256" key="8">
    <source>
        <dbReference type="ARBA" id="ARBA00022723"/>
    </source>
</evidence>
<keyword evidence="10" id="KW-0408">Iron</keyword>
<name>A0A2R5GTI5_9STRA</name>
<dbReference type="PRINTS" id="PR00407">
    <property type="entry name" value="EUMOPTERIN"/>
</dbReference>
<keyword evidence="16" id="KW-1185">Reference proteome</keyword>
<dbReference type="PROSITE" id="PS00559">
    <property type="entry name" value="MOLYBDOPTERIN_EUK"/>
    <property type="match status" value="1"/>
</dbReference>
<dbReference type="Pfam" id="PF00970">
    <property type="entry name" value="FAD_binding_6"/>
    <property type="match status" value="1"/>
</dbReference>
<evidence type="ECO:0000259" key="13">
    <source>
        <dbReference type="PROSITE" id="PS50255"/>
    </source>
</evidence>
<dbReference type="SUPFAM" id="SSF63380">
    <property type="entry name" value="Riboflavin synthase domain-like"/>
    <property type="match status" value="1"/>
</dbReference>
<dbReference type="FunFam" id="3.10.120.10:FF:000007">
    <property type="entry name" value="Sulfite oxidase, mitochondrial"/>
    <property type="match status" value="1"/>
</dbReference>
<evidence type="ECO:0000256" key="3">
    <source>
        <dbReference type="ARBA" id="ARBA00003838"/>
    </source>
</evidence>
<comment type="caution">
    <text evidence="15">The sequence shown here is derived from an EMBL/GenBank/DDBJ whole genome shotgun (WGS) entry which is preliminary data.</text>
</comment>
<dbReference type="InterPro" id="IPR036374">
    <property type="entry name" value="OxRdtase_Mopterin-bd_sf"/>
</dbReference>